<accession>A0A6C0CPN0</accession>
<feature type="compositionally biased region" description="Polar residues" evidence="1">
    <location>
        <begin position="229"/>
        <end position="251"/>
    </location>
</feature>
<sequence length="438" mass="50220">MTTYEATLEFPFEKMVLGQPQAMQGGGSYFTKLTVDNLPILLQMPKCNMKNGIIKTKRVTYCDLMYGKNNYEKLLSEWVEKLEETCQNLIDNKKHLWFSNELSRDDLETMMSSLVRLYRSGSKALMRTYIDTSRRNGNLKCHIYDENERILDSDKVTDKSVVIPLIQIEGIKFTSRSFDVELKLVQLMVLEETEEIIFNKNCMIKRRSPVPEKVKLENTLENDKEESNASESMSDENISQENKIEINTSAIDSTQNISEKIELKETENNNHITLENIENELDNADKTSSASLGNNEIEEVTLSLDNLDNAEVDIDSENSSEEKSINDDVSSITTELSEPELKEITIEVQEELSPKPGIEEVELNVKDNDEIMTLKKPNEVYYEIYRAAREKAKHMRKVALEAYLEAKQIKTKYMLDDLDESDEDLDFGEDEISAVGSS</sequence>
<evidence type="ECO:0000313" key="2">
    <source>
        <dbReference type="EMBL" id="QHT06243.1"/>
    </source>
</evidence>
<dbReference type="AlphaFoldDB" id="A0A6C0CPN0"/>
<protein>
    <submittedName>
        <fullName evidence="2">Uncharacterized protein</fullName>
    </submittedName>
</protein>
<organism evidence="2">
    <name type="scientific">viral metagenome</name>
    <dbReference type="NCBI Taxonomy" id="1070528"/>
    <lineage>
        <taxon>unclassified sequences</taxon>
        <taxon>metagenomes</taxon>
        <taxon>organismal metagenomes</taxon>
    </lineage>
</organism>
<evidence type="ECO:0000256" key="1">
    <source>
        <dbReference type="SAM" id="MobiDB-lite"/>
    </source>
</evidence>
<name>A0A6C0CPN0_9ZZZZ</name>
<feature type="compositionally biased region" description="Basic and acidic residues" evidence="1">
    <location>
        <begin position="215"/>
        <end position="227"/>
    </location>
</feature>
<feature type="region of interest" description="Disordered" evidence="1">
    <location>
        <begin position="215"/>
        <end position="251"/>
    </location>
</feature>
<proteinExistence type="predicted"/>
<reference evidence="2" key="1">
    <citation type="journal article" date="2020" name="Nature">
        <title>Giant virus diversity and host interactions through global metagenomics.</title>
        <authorList>
            <person name="Schulz F."/>
            <person name="Roux S."/>
            <person name="Paez-Espino D."/>
            <person name="Jungbluth S."/>
            <person name="Walsh D.A."/>
            <person name="Denef V.J."/>
            <person name="McMahon K.D."/>
            <person name="Konstantinidis K.T."/>
            <person name="Eloe-Fadrosh E.A."/>
            <person name="Kyrpides N.C."/>
            <person name="Woyke T."/>
        </authorList>
    </citation>
    <scope>NUCLEOTIDE SEQUENCE</scope>
    <source>
        <strain evidence="2">GVMAG-M-3300021425-30</strain>
    </source>
</reference>
<dbReference type="EMBL" id="MN739467">
    <property type="protein sequence ID" value="QHT06243.1"/>
    <property type="molecule type" value="Genomic_DNA"/>
</dbReference>